<comment type="subcellular location">
    <subcellularLocation>
        <location evidence="1">Membrane</location>
        <topology evidence="1">Single-pass type I membrane protein</topology>
    </subcellularLocation>
</comment>
<dbReference type="PANTHER" id="PTHR19944:SF99">
    <property type="entry name" value="HLA CLASS II HISTOCOMPATIBILITY ANTIGEN, DRB1 BETA CHAIN"/>
    <property type="match status" value="1"/>
</dbReference>
<dbReference type="InterPro" id="IPR003597">
    <property type="entry name" value="Ig_C1-set"/>
</dbReference>
<keyword evidence="4" id="KW-0325">Glycoprotein</keyword>
<dbReference type="SMART" id="SM00407">
    <property type="entry name" value="IGc1"/>
    <property type="match status" value="1"/>
</dbReference>
<dbReference type="SUPFAM" id="SSF54452">
    <property type="entry name" value="MHC antigen-recognition domain"/>
    <property type="match status" value="1"/>
</dbReference>
<evidence type="ECO:0000256" key="5">
    <source>
        <dbReference type="SAM" id="Phobius"/>
    </source>
</evidence>
<accession>A0A3Q0QV21</accession>
<dbReference type="Gene3D" id="2.60.40.10">
    <property type="entry name" value="Immunoglobulins"/>
    <property type="match status" value="1"/>
</dbReference>
<evidence type="ECO:0000256" key="4">
    <source>
        <dbReference type="ARBA" id="ARBA00023180"/>
    </source>
</evidence>
<evidence type="ECO:0000313" key="7">
    <source>
        <dbReference type="Ensembl" id="ENSACIP00000003424.1"/>
    </source>
</evidence>
<dbReference type="GO" id="GO:0019882">
    <property type="term" value="P:antigen processing and presentation"/>
    <property type="evidence" value="ECO:0007669"/>
    <property type="project" value="InterPro"/>
</dbReference>
<dbReference type="GO" id="GO:0006955">
    <property type="term" value="P:immune response"/>
    <property type="evidence" value="ECO:0007669"/>
    <property type="project" value="InterPro"/>
</dbReference>
<dbReference type="InterPro" id="IPR013783">
    <property type="entry name" value="Ig-like_fold"/>
</dbReference>
<reference evidence="7" key="1">
    <citation type="submission" date="2025-08" db="UniProtKB">
        <authorList>
            <consortium name="Ensembl"/>
        </authorList>
    </citation>
    <scope>IDENTIFICATION</scope>
</reference>
<name>A0A3Q0QV21_AMPCI</name>
<dbReference type="Proteomes" id="UP000261340">
    <property type="component" value="Unplaced"/>
</dbReference>
<keyword evidence="8" id="KW-1185">Reference proteome</keyword>
<evidence type="ECO:0000313" key="8">
    <source>
        <dbReference type="Proteomes" id="UP000261340"/>
    </source>
</evidence>
<feature type="transmembrane region" description="Helical" evidence="5">
    <location>
        <begin position="244"/>
        <end position="265"/>
    </location>
</feature>
<dbReference type="Gene3D" id="3.10.320.10">
    <property type="entry name" value="Class II Histocompatibility Antigen, M Beta Chain, Chain B, domain 1"/>
    <property type="match status" value="1"/>
</dbReference>
<reference evidence="7" key="2">
    <citation type="submission" date="2025-09" db="UniProtKB">
        <authorList>
            <consortium name="Ensembl"/>
        </authorList>
    </citation>
    <scope>IDENTIFICATION</scope>
</reference>
<evidence type="ECO:0000259" key="6">
    <source>
        <dbReference type="PROSITE" id="PS50835"/>
    </source>
</evidence>
<dbReference type="InterPro" id="IPR007110">
    <property type="entry name" value="Ig-like_dom"/>
</dbReference>
<organism evidence="7 8">
    <name type="scientific">Amphilophus citrinellus</name>
    <name type="common">Midas cichlid</name>
    <name type="synonym">Cichlasoma citrinellum</name>
    <dbReference type="NCBI Taxonomy" id="61819"/>
    <lineage>
        <taxon>Eukaryota</taxon>
        <taxon>Metazoa</taxon>
        <taxon>Chordata</taxon>
        <taxon>Craniata</taxon>
        <taxon>Vertebrata</taxon>
        <taxon>Euteleostomi</taxon>
        <taxon>Actinopterygii</taxon>
        <taxon>Neopterygii</taxon>
        <taxon>Teleostei</taxon>
        <taxon>Neoteleostei</taxon>
        <taxon>Acanthomorphata</taxon>
        <taxon>Ovalentaria</taxon>
        <taxon>Cichlomorphae</taxon>
        <taxon>Cichliformes</taxon>
        <taxon>Cichlidae</taxon>
        <taxon>New World cichlids</taxon>
        <taxon>Cichlasomatinae</taxon>
        <taxon>Heroini</taxon>
        <taxon>Amphilophus</taxon>
    </lineage>
</organism>
<keyword evidence="3 5" id="KW-1133">Transmembrane helix</keyword>
<protein>
    <recommendedName>
        <fullName evidence="6">Ig-like domain-containing protein</fullName>
    </recommendedName>
</protein>
<dbReference type="AlphaFoldDB" id="A0A3Q0QV21"/>
<dbReference type="PROSITE" id="PS50835">
    <property type="entry name" value="IG_LIKE"/>
    <property type="match status" value="1"/>
</dbReference>
<evidence type="ECO:0000256" key="3">
    <source>
        <dbReference type="ARBA" id="ARBA00022989"/>
    </source>
</evidence>
<keyword evidence="2 5" id="KW-0812">Transmembrane</keyword>
<dbReference type="InterPro" id="IPR036179">
    <property type="entry name" value="Ig-like_dom_sf"/>
</dbReference>
<dbReference type="Pfam" id="PF07654">
    <property type="entry name" value="C1-set"/>
    <property type="match status" value="1"/>
</dbReference>
<dbReference type="InterPro" id="IPR050160">
    <property type="entry name" value="MHC/Immunoglobulin"/>
</dbReference>
<feature type="domain" description="Ig-like" evidence="6">
    <location>
        <begin position="141"/>
        <end position="221"/>
    </location>
</feature>
<sequence length="288" mass="32652">MRHKLYGFAYLIPLYPISPGDGGHAILSYMLLFLRLGSDLFSDEDYYQNKACCTFKGHDFEDMEFIITDIFNKNVMMEFNSTRGNWTGFSVYSSDVAKSHNNPVDKALREIQKKKLCFDNLEAIKELGTKLLFSDNMAFTPTIKLKSVKQFGGSHPAVLVCSAFDFYPKQIKMTWLRNQQQVTTGVSSSEVMPDGDWYYQSHSYLEYTPTPGEKIACVVEHITLSKPEYVFWDPSLPVAERNKIVVGLSGLLLGFVAVISGLIYYKKKSAGYITLCNSKDNKGTIMNY</sequence>
<dbReference type="GeneTree" id="ENSGT00950000183127"/>
<dbReference type="InterPro" id="IPR011162">
    <property type="entry name" value="MHC_I/II-like_Ag-recog"/>
</dbReference>
<evidence type="ECO:0000256" key="1">
    <source>
        <dbReference type="ARBA" id="ARBA00004479"/>
    </source>
</evidence>
<dbReference type="SUPFAM" id="SSF48726">
    <property type="entry name" value="Immunoglobulin"/>
    <property type="match status" value="1"/>
</dbReference>
<dbReference type="GO" id="GO:0042613">
    <property type="term" value="C:MHC class II protein complex"/>
    <property type="evidence" value="ECO:0007669"/>
    <property type="project" value="InterPro"/>
</dbReference>
<keyword evidence="5" id="KW-0472">Membrane</keyword>
<proteinExistence type="predicted"/>
<dbReference type="InterPro" id="IPR014745">
    <property type="entry name" value="MHC_II_a/b_N"/>
</dbReference>
<evidence type="ECO:0000256" key="2">
    <source>
        <dbReference type="ARBA" id="ARBA00022692"/>
    </source>
</evidence>
<dbReference type="Ensembl" id="ENSACIT00000003538.1">
    <property type="protein sequence ID" value="ENSACIP00000003424.1"/>
    <property type="gene ID" value="ENSACIG00000002286.1"/>
</dbReference>
<dbReference type="PANTHER" id="PTHR19944">
    <property type="entry name" value="MHC CLASS II-RELATED"/>
    <property type="match status" value="1"/>
</dbReference>